<name>A0A2S5BHP3_9BASI</name>
<keyword evidence="4" id="KW-1185">Reference proteome</keyword>
<dbReference type="Proteomes" id="UP000237144">
    <property type="component" value="Unassembled WGS sequence"/>
</dbReference>
<feature type="compositionally biased region" description="Basic residues" evidence="1">
    <location>
        <begin position="81"/>
        <end position="104"/>
    </location>
</feature>
<dbReference type="AlphaFoldDB" id="A0A2S5BHP3"/>
<feature type="compositionally biased region" description="Low complexity" evidence="1">
    <location>
        <begin position="18"/>
        <end position="29"/>
    </location>
</feature>
<sequence length="824" mass="94703">MSGRAQYSRQAAGRVSYADLSDSEGSSAGESEEEQKVKKRSKRREKGRKGKRAQRAEEHDPSGDEASDEADDDEPGDDQPRKKRTMRKTKSKGKGKAKQSKAKKQAPLEIFKRLPLELLCEVFSLLGPNSLLALSKVNKQSHDLLMAKGSESIWTAARRRLKMPDVEGLTEPQYAELIFGKKCQNCYGDKVGKIYHDFHIRRNLCKKCRRLKIIRIKNFATDEPVLHERLHPFALECAMKTPHPGTEAWGTWQDRWDTSHKNWVFLDELWRMDTWLRDFDDQDEDSDIAAERESEQAPKPKQARTARRSERTSGRLAGGRLSYKDVSESEDEPSLWVSRRAKRWKEGREDTLKARRKAAKELWDAFKLADSYLEEEARLVSQLARAKEAQAGQQQYNPDREHAIINRFVKDYPQYQDAFDDPAWDTLWQDRSDPRIRSYHASQRALNVLARGEPLAEEGVSDPPSSQWPAIETKLRTLASKAIAQAETYDSAKKRSKAQLSLFARYDALKQSLSDGAQPYMPLFVDFLLLPSVKDLWCTSGTITDQRWQNSLEAIREELDEYRVDLCLRARNAILDATTDRGSRGGADDDSDTEKFDDAFFQRATSFVCCAFPGCPRKQDPPSYRWDWLKRRHVVDNEEQRAAKDTRIDWIGPLAEVLRHQHKHHNHKQALTAQQEKVPETPERICLPLEVACGMISILELHDLDETRAEKKHLMRANESTSGYKWVNSKQTRYRFQSRPRYYHSQSAWSTLLAHIKLEGENLAKSGLYLDPPNIAFLTRADRKKVIEMTEDELDSEDQDGSGAEDYYDDDEGDGAEQDMDEGD</sequence>
<accession>A0A2S5BHP3</accession>
<evidence type="ECO:0000313" key="4">
    <source>
        <dbReference type="Proteomes" id="UP000237144"/>
    </source>
</evidence>
<gene>
    <name evidence="3" type="ORF">BMF94_0477</name>
</gene>
<feature type="compositionally biased region" description="Acidic residues" evidence="1">
    <location>
        <begin position="63"/>
        <end position="77"/>
    </location>
</feature>
<dbReference type="PROSITE" id="PS50181">
    <property type="entry name" value="FBOX"/>
    <property type="match status" value="1"/>
</dbReference>
<feature type="compositionally biased region" description="Acidic residues" evidence="1">
    <location>
        <begin position="806"/>
        <end position="824"/>
    </location>
</feature>
<organism evidence="3 4">
    <name type="scientific">Rhodotorula taiwanensis</name>
    <dbReference type="NCBI Taxonomy" id="741276"/>
    <lineage>
        <taxon>Eukaryota</taxon>
        <taxon>Fungi</taxon>
        <taxon>Dikarya</taxon>
        <taxon>Basidiomycota</taxon>
        <taxon>Pucciniomycotina</taxon>
        <taxon>Microbotryomycetes</taxon>
        <taxon>Sporidiobolales</taxon>
        <taxon>Sporidiobolaceae</taxon>
        <taxon>Rhodotorula</taxon>
    </lineage>
</organism>
<feature type="region of interest" description="Disordered" evidence="1">
    <location>
        <begin position="286"/>
        <end position="325"/>
    </location>
</feature>
<dbReference type="SUPFAM" id="SSF81383">
    <property type="entry name" value="F-box domain"/>
    <property type="match status" value="1"/>
</dbReference>
<feature type="compositionally biased region" description="Basic and acidic residues" evidence="1">
    <location>
        <begin position="289"/>
        <end position="298"/>
    </location>
</feature>
<evidence type="ECO:0000259" key="2">
    <source>
        <dbReference type="PROSITE" id="PS50181"/>
    </source>
</evidence>
<dbReference type="STRING" id="741276.A0A2S5BHP3"/>
<feature type="domain" description="F-box" evidence="2">
    <location>
        <begin position="108"/>
        <end position="157"/>
    </location>
</feature>
<evidence type="ECO:0000313" key="3">
    <source>
        <dbReference type="EMBL" id="POY76282.1"/>
    </source>
</evidence>
<dbReference type="Pfam" id="PF00646">
    <property type="entry name" value="F-box"/>
    <property type="match status" value="1"/>
</dbReference>
<comment type="caution">
    <text evidence="3">The sequence shown here is derived from an EMBL/GenBank/DDBJ whole genome shotgun (WGS) entry which is preliminary data.</text>
</comment>
<dbReference type="SMART" id="SM00256">
    <property type="entry name" value="FBOX"/>
    <property type="match status" value="1"/>
</dbReference>
<proteinExistence type="predicted"/>
<dbReference type="InterPro" id="IPR036047">
    <property type="entry name" value="F-box-like_dom_sf"/>
</dbReference>
<evidence type="ECO:0000256" key="1">
    <source>
        <dbReference type="SAM" id="MobiDB-lite"/>
    </source>
</evidence>
<protein>
    <recommendedName>
        <fullName evidence="2">F-box domain-containing protein</fullName>
    </recommendedName>
</protein>
<feature type="region of interest" description="Disordered" evidence="1">
    <location>
        <begin position="1"/>
        <end position="105"/>
    </location>
</feature>
<dbReference type="InterPro" id="IPR001810">
    <property type="entry name" value="F-box_dom"/>
</dbReference>
<dbReference type="EMBL" id="PJQD01000005">
    <property type="protein sequence ID" value="POY76282.1"/>
    <property type="molecule type" value="Genomic_DNA"/>
</dbReference>
<feature type="compositionally biased region" description="Acidic residues" evidence="1">
    <location>
        <begin position="789"/>
        <end position="800"/>
    </location>
</feature>
<feature type="region of interest" description="Disordered" evidence="1">
    <location>
        <begin position="788"/>
        <end position="824"/>
    </location>
</feature>
<dbReference type="OrthoDB" id="2322499at2759"/>
<feature type="compositionally biased region" description="Basic residues" evidence="1">
    <location>
        <begin position="37"/>
        <end position="53"/>
    </location>
</feature>
<dbReference type="Gene3D" id="1.20.1280.50">
    <property type="match status" value="1"/>
</dbReference>
<reference evidence="3 4" key="1">
    <citation type="journal article" date="2018" name="Front. Microbiol.">
        <title>Prospects for Fungal Bioremediation of Acidic Radioactive Waste Sites: Characterization and Genome Sequence of Rhodotorula taiwanensis MD1149.</title>
        <authorList>
            <person name="Tkavc R."/>
            <person name="Matrosova V.Y."/>
            <person name="Grichenko O.E."/>
            <person name="Gostincar C."/>
            <person name="Volpe R.P."/>
            <person name="Klimenkova P."/>
            <person name="Gaidamakova E.K."/>
            <person name="Zhou C.E."/>
            <person name="Stewart B.J."/>
            <person name="Lyman M.G."/>
            <person name="Malfatti S.A."/>
            <person name="Rubinfeld B."/>
            <person name="Courtot M."/>
            <person name="Singh J."/>
            <person name="Dalgard C.L."/>
            <person name="Hamilton T."/>
            <person name="Frey K.G."/>
            <person name="Gunde-Cimerman N."/>
            <person name="Dugan L."/>
            <person name="Daly M.J."/>
        </authorList>
    </citation>
    <scope>NUCLEOTIDE SEQUENCE [LARGE SCALE GENOMIC DNA]</scope>
    <source>
        <strain evidence="3 4">MD1149</strain>
    </source>
</reference>